<comment type="caution">
    <text evidence="2">The sequence shown here is derived from an EMBL/GenBank/DDBJ whole genome shotgun (WGS) entry which is preliminary data.</text>
</comment>
<dbReference type="InterPro" id="IPR003774">
    <property type="entry name" value="AlgH-like"/>
</dbReference>
<evidence type="ECO:0000256" key="1">
    <source>
        <dbReference type="HAMAP-Rule" id="MF_00758"/>
    </source>
</evidence>
<dbReference type="Pfam" id="PF02622">
    <property type="entry name" value="DUF179"/>
    <property type="match status" value="1"/>
</dbReference>
<comment type="similarity">
    <text evidence="1">Belongs to the UPF0301 (AlgH) family.</text>
</comment>
<protein>
    <recommendedName>
        <fullName evidence="1">UPF0301 protein ACFOWM_11055</fullName>
    </recommendedName>
</protein>
<name>A0ABV8QT06_9BACT</name>
<accession>A0ABV8QT06</accession>
<evidence type="ECO:0000313" key="2">
    <source>
        <dbReference type="EMBL" id="MFC4263421.1"/>
    </source>
</evidence>
<gene>
    <name evidence="2" type="ORF">ACFOWM_11055</name>
</gene>
<evidence type="ECO:0000313" key="3">
    <source>
        <dbReference type="Proteomes" id="UP001595907"/>
    </source>
</evidence>
<dbReference type="SUPFAM" id="SSF143456">
    <property type="entry name" value="VC0467-like"/>
    <property type="match status" value="1"/>
</dbReference>
<proteinExistence type="inferred from homology"/>
<dbReference type="EMBL" id="JBHSCZ010000002">
    <property type="protein sequence ID" value="MFC4263421.1"/>
    <property type="molecule type" value="Genomic_DNA"/>
</dbReference>
<dbReference type="HAMAP" id="MF_00758">
    <property type="entry name" value="UPF0301"/>
    <property type="match status" value="1"/>
</dbReference>
<dbReference type="Proteomes" id="UP001595907">
    <property type="component" value="Unassembled WGS sequence"/>
</dbReference>
<organism evidence="2 3">
    <name type="scientific">Ferruginibacter yonginensis</name>
    <dbReference type="NCBI Taxonomy" id="1310416"/>
    <lineage>
        <taxon>Bacteria</taxon>
        <taxon>Pseudomonadati</taxon>
        <taxon>Bacteroidota</taxon>
        <taxon>Chitinophagia</taxon>
        <taxon>Chitinophagales</taxon>
        <taxon>Chitinophagaceae</taxon>
        <taxon>Ferruginibacter</taxon>
    </lineage>
</organism>
<keyword evidence="3" id="KW-1185">Reference proteome</keyword>
<sequence length="184" mass="20530">MSTIYTGQLLIAEPFLKDPSFERSVVLICRHDDVDGTFGFTINKFIDVTVDEVIDDMNGWPLPLFLGGPVEHQKLHFIHQYPDLIPDAVKVADGIYWGGDFEILKSLIFNGTITSEKIKFFLGYSGWDAQQLQDEIAEGAWFTTAATTALIFNTPAPQVWASSLQSMGGKYAMMVHLPTDPQLN</sequence>
<dbReference type="RefSeq" id="WP_379709952.1">
    <property type="nucleotide sequence ID" value="NZ_JBHSCZ010000002.1"/>
</dbReference>
<reference evidence="3" key="1">
    <citation type="journal article" date="2019" name="Int. J. Syst. Evol. Microbiol.">
        <title>The Global Catalogue of Microorganisms (GCM) 10K type strain sequencing project: providing services to taxonomists for standard genome sequencing and annotation.</title>
        <authorList>
            <consortium name="The Broad Institute Genomics Platform"/>
            <consortium name="The Broad Institute Genome Sequencing Center for Infectious Disease"/>
            <person name="Wu L."/>
            <person name="Ma J."/>
        </authorList>
    </citation>
    <scope>NUCLEOTIDE SEQUENCE [LARGE SCALE GENOMIC DNA]</scope>
    <source>
        <strain evidence="3">CECT 8289</strain>
    </source>
</reference>
<dbReference type="Gene3D" id="3.40.1740.10">
    <property type="entry name" value="VC0467-like"/>
    <property type="match status" value="1"/>
</dbReference>
<dbReference type="PANTHER" id="PTHR31984:SF17">
    <property type="entry name" value="TRANSCRIPTIONAL REGULATOR"/>
    <property type="match status" value="1"/>
</dbReference>
<dbReference type="PANTHER" id="PTHR31984">
    <property type="entry name" value="TRANSPORTER, PUTATIVE (DUF179)-RELATED"/>
    <property type="match status" value="1"/>
</dbReference>